<evidence type="ECO:0000256" key="1">
    <source>
        <dbReference type="SAM" id="SignalP"/>
    </source>
</evidence>
<evidence type="ECO:0000313" key="3">
    <source>
        <dbReference type="Proteomes" id="UP000468650"/>
    </source>
</evidence>
<dbReference type="AlphaFoldDB" id="A0A6N6RI89"/>
<dbReference type="RefSeq" id="WP_151666766.1">
    <property type="nucleotide sequence ID" value="NZ_WBVO01000002.1"/>
</dbReference>
<proteinExistence type="predicted"/>
<feature type="chain" id="PRO_5026982694" evidence="1">
    <location>
        <begin position="20"/>
        <end position="398"/>
    </location>
</feature>
<comment type="caution">
    <text evidence="2">The sequence shown here is derived from an EMBL/GenBank/DDBJ whole genome shotgun (WGS) entry which is preliminary data.</text>
</comment>
<reference evidence="2 3" key="1">
    <citation type="submission" date="2019-09" db="EMBL/GenBank/DDBJ databases">
        <title>Genomes of family Cryomorphaceae.</title>
        <authorList>
            <person name="Bowman J.P."/>
        </authorList>
    </citation>
    <scope>NUCLEOTIDE SEQUENCE [LARGE SCALE GENOMIC DNA]</scope>
    <source>
        <strain evidence="2 3">LMG 25704</strain>
    </source>
</reference>
<keyword evidence="1" id="KW-0732">Signal</keyword>
<sequence>MKKLYLVLLMTMSTVMALAQSNSNVTLPSNPGMSIIGVQTSEFSEPGNYAGIYANLISPIIANNGTVPSDLAIELSPYYISNPIYQIDEIDHTNFYRDLKISIASTQVTNDSLGNFSRMGIGFQTYLYGGSITEKYHNEIIPVGAKNNLKAMITDLESMLDAGKDSISSEYRAMAEQQYYGSFREDIRSEVQKLMAGPTSDALTRLKEILPEIEVPTTPTSLNAARRNGSFLQLAGAFSLDFPENSFSYSNVERWGIWLDYTHQWIDKSESKYALSFITRVSNYSFDPTVLLANNPLFFDAGIGIYFDIPSQRLLIKGEYVGKLGLSEIQLNEDGSGGTFSSSTESKWSFSIGYKLPDDNTVLSFSLSDVNANADYVQNQATQFLLGLSTALVTQKPE</sequence>
<accession>A0A6N6RI89</accession>
<organism evidence="2 3">
    <name type="scientific">Phaeocystidibacter luteus</name>
    <dbReference type="NCBI Taxonomy" id="911197"/>
    <lineage>
        <taxon>Bacteria</taxon>
        <taxon>Pseudomonadati</taxon>
        <taxon>Bacteroidota</taxon>
        <taxon>Flavobacteriia</taxon>
        <taxon>Flavobacteriales</taxon>
        <taxon>Phaeocystidibacteraceae</taxon>
        <taxon>Phaeocystidibacter</taxon>
    </lineage>
</organism>
<dbReference type="Proteomes" id="UP000468650">
    <property type="component" value="Unassembled WGS sequence"/>
</dbReference>
<protein>
    <submittedName>
        <fullName evidence="2">Uncharacterized protein</fullName>
    </submittedName>
</protein>
<keyword evidence="3" id="KW-1185">Reference proteome</keyword>
<evidence type="ECO:0000313" key="2">
    <source>
        <dbReference type="EMBL" id="KAB2814098.1"/>
    </source>
</evidence>
<dbReference type="EMBL" id="WBVO01000002">
    <property type="protein sequence ID" value="KAB2814098.1"/>
    <property type="molecule type" value="Genomic_DNA"/>
</dbReference>
<feature type="signal peptide" evidence="1">
    <location>
        <begin position="1"/>
        <end position="19"/>
    </location>
</feature>
<gene>
    <name evidence="2" type="ORF">F8C67_05290</name>
</gene>
<dbReference type="OrthoDB" id="623250at2"/>
<name>A0A6N6RI89_9FLAO</name>